<feature type="compositionally biased region" description="Low complexity" evidence="1">
    <location>
        <begin position="309"/>
        <end position="327"/>
    </location>
</feature>
<feature type="compositionally biased region" description="Polar residues" evidence="1">
    <location>
        <begin position="405"/>
        <end position="423"/>
    </location>
</feature>
<feature type="compositionally biased region" description="Acidic residues" evidence="1">
    <location>
        <begin position="256"/>
        <end position="290"/>
    </location>
</feature>
<feature type="compositionally biased region" description="Polar residues" evidence="1">
    <location>
        <begin position="641"/>
        <end position="656"/>
    </location>
</feature>
<feature type="region of interest" description="Disordered" evidence="1">
    <location>
        <begin position="1"/>
        <end position="65"/>
    </location>
</feature>
<gene>
    <name evidence="2" type="ORF">CLIB1423_15S02960</name>
</gene>
<keyword evidence="3" id="KW-1185">Reference proteome</keyword>
<feature type="compositionally biased region" description="Low complexity" evidence="1">
    <location>
        <begin position="213"/>
        <end position="227"/>
    </location>
</feature>
<dbReference type="Proteomes" id="UP000837801">
    <property type="component" value="Unassembled WGS sequence"/>
</dbReference>
<feature type="region of interest" description="Disordered" evidence="1">
    <location>
        <begin position="210"/>
        <end position="434"/>
    </location>
</feature>
<reference evidence="2" key="1">
    <citation type="submission" date="2022-03" db="EMBL/GenBank/DDBJ databases">
        <authorList>
            <person name="Legras J.-L."/>
            <person name="Devillers H."/>
            <person name="Grondin C."/>
        </authorList>
    </citation>
    <scope>NUCLEOTIDE SEQUENCE</scope>
    <source>
        <strain evidence="2">CLIB 1423</strain>
    </source>
</reference>
<dbReference type="AlphaFoldDB" id="A0A9P0QT69"/>
<sequence>MSNFLHSSPSRQTIDPLIYSFPDSESNSNTSKSKKKNSKGKDTPTSSKTNNANQTSIQNVIPSSVPPSAQKFYSGGIPTGITGWTPLISKTIFNDQLISYSPNSKWAGIQVGSSGNLNINSNVNGMGNDDFQGLSLTPFLNHNLQTGFGGGSAGGSLNQMTPFHDKSLHLADFFMDSPIRQTPLKDLDTITPSKFKIRSSEKSSVRKLIFQDSRSSSGNNNNNSSSSKVKRSITQVDTPPRQPYKLSNLSISANAENEDGGEGDDEDEDDEDDDDENDQNEEEEDEEDDDKPTALREIKQSYLNQQTPSKSKLTSSSTSKNNNNFLTPHKPISASSPSTVIMSSASKSPSGDRGVDLIPPSPTPKKDSTGDSVHTAPLCKQIIDGDDFKPAMGVFSGSKKLPQQKPKSLNRGVSSSGPLSSTGPDGKKSQNKAQMQAGMNKFQIVFTDMHTLMNGKGKKKEKKKKDASLPPQQQPPQQQSLAAHHQSVVPPAAEISLMSINNNSMNTSHLNMSSTDHSSFEMGGTSSTPNSKYFLDKMFEKPSPGQSSKIQQLLLQQQYPYYPVPQQAQHQQQQHQQQMFGNMPPPQTSNRSNPSTQQHTQQLLSQSQQTPMMMMMSTPQHHNIISYNGYGSNNENSPNSDSQNNSGDGTQYNSFSYHALHTAYPKDQVGIEDPTIIQQSQSQQQSQISQQGSRTN</sequence>
<proteinExistence type="predicted"/>
<protein>
    <submittedName>
        <fullName evidence="2">Uncharacterized protein</fullName>
    </submittedName>
</protein>
<feature type="compositionally biased region" description="Low complexity" evidence="1">
    <location>
        <begin position="623"/>
        <end position="640"/>
    </location>
</feature>
<feature type="region of interest" description="Disordered" evidence="1">
    <location>
        <begin position="565"/>
        <end position="607"/>
    </location>
</feature>
<dbReference type="EMBL" id="CAKXYY010000015">
    <property type="protein sequence ID" value="CAH2354296.1"/>
    <property type="molecule type" value="Genomic_DNA"/>
</dbReference>
<feature type="compositionally biased region" description="Low complexity" evidence="1">
    <location>
        <begin position="676"/>
        <end position="696"/>
    </location>
</feature>
<feature type="region of interest" description="Disordered" evidence="1">
    <location>
        <begin position="623"/>
        <end position="696"/>
    </location>
</feature>
<feature type="compositionally biased region" description="Basic residues" evidence="1">
    <location>
        <begin position="456"/>
        <end position="465"/>
    </location>
</feature>
<comment type="caution">
    <text evidence="2">The sequence shown here is derived from an EMBL/GenBank/DDBJ whole genome shotgun (WGS) entry which is preliminary data.</text>
</comment>
<organism evidence="2 3">
    <name type="scientific">[Candida] railenensis</name>
    <dbReference type="NCBI Taxonomy" id="45579"/>
    <lineage>
        <taxon>Eukaryota</taxon>
        <taxon>Fungi</taxon>
        <taxon>Dikarya</taxon>
        <taxon>Ascomycota</taxon>
        <taxon>Saccharomycotina</taxon>
        <taxon>Pichiomycetes</taxon>
        <taxon>Debaryomycetaceae</taxon>
        <taxon>Kurtzmaniella</taxon>
    </lineage>
</organism>
<feature type="compositionally biased region" description="Polar residues" evidence="1">
    <location>
        <begin position="1"/>
        <end position="13"/>
    </location>
</feature>
<feature type="region of interest" description="Disordered" evidence="1">
    <location>
        <begin position="454"/>
        <end position="487"/>
    </location>
</feature>
<evidence type="ECO:0000256" key="1">
    <source>
        <dbReference type="SAM" id="MobiDB-lite"/>
    </source>
</evidence>
<feature type="compositionally biased region" description="Low complexity" evidence="1">
    <location>
        <begin position="594"/>
        <end position="607"/>
    </location>
</feature>
<evidence type="ECO:0000313" key="3">
    <source>
        <dbReference type="Proteomes" id="UP000837801"/>
    </source>
</evidence>
<dbReference type="OrthoDB" id="4086586at2759"/>
<feature type="compositionally biased region" description="Low complexity" evidence="1">
    <location>
        <begin position="565"/>
        <end position="578"/>
    </location>
</feature>
<evidence type="ECO:0000313" key="2">
    <source>
        <dbReference type="EMBL" id="CAH2354296.1"/>
    </source>
</evidence>
<name>A0A9P0QT69_9ASCO</name>
<feature type="compositionally biased region" description="Polar residues" evidence="1">
    <location>
        <begin position="333"/>
        <end position="349"/>
    </location>
</feature>
<accession>A0A9P0QT69</accession>
<feature type="compositionally biased region" description="Polar residues" evidence="1">
    <location>
        <begin position="43"/>
        <end position="62"/>
    </location>
</feature>
<feature type="compositionally biased region" description="Polar residues" evidence="1">
    <location>
        <begin position="245"/>
        <end position="255"/>
    </location>
</feature>